<dbReference type="RefSeq" id="WP_210098194.1">
    <property type="nucleotide sequence ID" value="NZ_BAAAIO010000003.1"/>
</dbReference>
<dbReference type="Proteomes" id="UP000703720">
    <property type="component" value="Unassembled WGS sequence"/>
</dbReference>
<keyword evidence="2" id="KW-0732">Signal</keyword>
<gene>
    <name evidence="3" type="ORF">JOF42_002563</name>
</gene>
<comment type="caution">
    <text evidence="3">The sequence shown here is derived from an EMBL/GenBank/DDBJ whole genome shotgun (WGS) entry which is preliminary data.</text>
</comment>
<evidence type="ECO:0000313" key="4">
    <source>
        <dbReference type="Proteomes" id="UP000703720"/>
    </source>
</evidence>
<organism evidence="3 4">
    <name type="scientific">Microbacterium phyllosphaerae</name>
    <dbReference type="NCBI Taxonomy" id="124798"/>
    <lineage>
        <taxon>Bacteria</taxon>
        <taxon>Bacillati</taxon>
        <taxon>Actinomycetota</taxon>
        <taxon>Actinomycetes</taxon>
        <taxon>Micrococcales</taxon>
        <taxon>Microbacteriaceae</taxon>
        <taxon>Microbacterium</taxon>
    </lineage>
</organism>
<proteinExistence type="predicted"/>
<feature type="chain" id="PRO_5045205983" evidence="2">
    <location>
        <begin position="26"/>
        <end position="212"/>
    </location>
</feature>
<evidence type="ECO:0000256" key="1">
    <source>
        <dbReference type="SAM" id="MobiDB-lite"/>
    </source>
</evidence>
<reference evidence="3 4" key="1">
    <citation type="submission" date="2021-03" db="EMBL/GenBank/DDBJ databases">
        <title>Sequencing the genomes of 1000 actinobacteria strains.</title>
        <authorList>
            <person name="Klenk H.-P."/>
        </authorList>
    </citation>
    <scope>NUCLEOTIDE SEQUENCE [LARGE SCALE GENOMIC DNA]</scope>
    <source>
        <strain evidence="3 4">DSM 13468</strain>
    </source>
</reference>
<evidence type="ECO:0000256" key="2">
    <source>
        <dbReference type="SAM" id="SignalP"/>
    </source>
</evidence>
<protein>
    <submittedName>
        <fullName evidence="3">Uncharacterized protein</fullName>
    </submittedName>
</protein>
<accession>A0ABS4WSE2</accession>
<dbReference type="EMBL" id="JAGIOA010000001">
    <property type="protein sequence ID" value="MBP2379068.1"/>
    <property type="molecule type" value="Genomic_DNA"/>
</dbReference>
<evidence type="ECO:0000313" key="3">
    <source>
        <dbReference type="EMBL" id="MBP2379068.1"/>
    </source>
</evidence>
<feature type="signal peptide" evidence="2">
    <location>
        <begin position="1"/>
        <end position="25"/>
    </location>
</feature>
<keyword evidence="4" id="KW-1185">Reference proteome</keyword>
<feature type="compositionally biased region" description="Low complexity" evidence="1">
    <location>
        <begin position="30"/>
        <end position="42"/>
    </location>
</feature>
<name>A0ABS4WSE2_9MICO</name>
<sequence length="212" mass="21844">MSTSHSRMLLATATLAGVLGLAACAAGPGSSPAPTSSASSTGDISGAAPPDGRVIGTGTVLDVAGDAQLCLGAVAESYPPQCTGIPLDGWTWEGVDGSETSGDTQWGTYAVYGTFDGDRYTVTDPPIMLALYDPIRPEDPAGGVDGTSSEADLARIQDELASSLGREALSLWIERGYVWVNVVWDDGTLQDALDAEYGDDVVIVTSALREID</sequence>
<feature type="region of interest" description="Disordered" evidence="1">
    <location>
        <begin position="30"/>
        <end position="51"/>
    </location>
</feature>
<dbReference type="PROSITE" id="PS51257">
    <property type="entry name" value="PROKAR_LIPOPROTEIN"/>
    <property type="match status" value="1"/>
</dbReference>